<dbReference type="EMBL" id="JAUDFV010000025">
    <property type="protein sequence ID" value="KAL2738798.1"/>
    <property type="molecule type" value="Genomic_DNA"/>
</dbReference>
<gene>
    <name evidence="1" type="ORF">V1478_001364</name>
</gene>
<dbReference type="Proteomes" id="UP001607302">
    <property type="component" value="Unassembled WGS sequence"/>
</dbReference>
<sequence>MKENSLSGTGKSRLSHEQATSVSDFVSLYDFKFPINLLRQIFKTSDGDIYPRDKIHKKTHRAIRIVSNHSNNIVYKSSKGMN</sequence>
<name>A0ABD2C314_VESSQ</name>
<keyword evidence="2" id="KW-1185">Reference proteome</keyword>
<organism evidence="1 2">
    <name type="scientific">Vespula squamosa</name>
    <name type="common">Southern yellow jacket</name>
    <name type="synonym">Wasp</name>
    <dbReference type="NCBI Taxonomy" id="30214"/>
    <lineage>
        <taxon>Eukaryota</taxon>
        <taxon>Metazoa</taxon>
        <taxon>Ecdysozoa</taxon>
        <taxon>Arthropoda</taxon>
        <taxon>Hexapoda</taxon>
        <taxon>Insecta</taxon>
        <taxon>Pterygota</taxon>
        <taxon>Neoptera</taxon>
        <taxon>Endopterygota</taxon>
        <taxon>Hymenoptera</taxon>
        <taxon>Apocrita</taxon>
        <taxon>Aculeata</taxon>
        <taxon>Vespoidea</taxon>
        <taxon>Vespidae</taxon>
        <taxon>Vespinae</taxon>
        <taxon>Vespula</taxon>
    </lineage>
</organism>
<reference evidence="1 2" key="1">
    <citation type="journal article" date="2024" name="Ann. Entomol. Soc. Am.">
        <title>Genomic analyses of the southern and eastern yellowjacket wasps (Hymenoptera: Vespidae) reveal evolutionary signatures of social life.</title>
        <authorList>
            <person name="Catto M.A."/>
            <person name="Caine P.B."/>
            <person name="Orr S.E."/>
            <person name="Hunt B.G."/>
            <person name="Goodisman M.A.D."/>
        </authorList>
    </citation>
    <scope>NUCLEOTIDE SEQUENCE [LARGE SCALE GENOMIC DNA]</scope>
    <source>
        <strain evidence="1">233</strain>
        <tissue evidence="1">Head and thorax</tissue>
    </source>
</reference>
<protein>
    <submittedName>
        <fullName evidence="1">Uncharacterized protein</fullName>
    </submittedName>
</protein>
<dbReference type="AlphaFoldDB" id="A0ABD2C314"/>
<proteinExistence type="predicted"/>
<accession>A0ABD2C314</accession>
<evidence type="ECO:0000313" key="1">
    <source>
        <dbReference type="EMBL" id="KAL2738798.1"/>
    </source>
</evidence>
<comment type="caution">
    <text evidence="1">The sequence shown here is derived from an EMBL/GenBank/DDBJ whole genome shotgun (WGS) entry which is preliminary data.</text>
</comment>
<evidence type="ECO:0000313" key="2">
    <source>
        <dbReference type="Proteomes" id="UP001607302"/>
    </source>
</evidence>